<keyword evidence="1" id="KW-0812">Transmembrane</keyword>
<evidence type="ECO:0000313" key="3">
    <source>
        <dbReference type="Proteomes" id="UP000230002"/>
    </source>
</evidence>
<protein>
    <submittedName>
        <fullName evidence="2">Uncharacterized protein</fullName>
    </submittedName>
</protein>
<evidence type="ECO:0000256" key="1">
    <source>
        <dbReference type="SAM" id="Phobius"/>
    </source>
</evidence>
<keyword evidence="3" id="KW-1185">Reference proteome</keyword>
<evidence type="ECO:0000313" key="2">
    <source>
        <dbReference type="EMBL" id="PIL29045.1"/>
    </source>
</evidence>
<name>A0A2G8S5L5_9APHY</name>
<sequence>MSSPSVVAVAGDDPRDASAETKLTLPDTWLVDSMDPLGSSMMFVSGLIMVTRNRYLAWPCLLLSINSVINSHPLRVKEGSQAGVSVIMLGIGALLACYMPLIMIGPKQPVA</sequence>
<dbReference type="AlphaFoldDB" id="A0A2G8S5L5"/>
<keyword evidence="1" id="KW-1133">Transmembrane helix</keyword>
<dbReference type="OrthoDB" id="284718at2759"/>
<gene>
    <name evidence="2" type="ORF">GSI_09093</name>
</gene>
<keyword evidence="1" id="KW-0472">Membrane</keyword>
<reference evidence="2 3" key="1">
    <citation type="journal article" date="2015" name="Sci. Rep.">
        <title>Chromosome-level genome map provides insights into diverse defense mechanisms in the medicinal fungus Ganoderma sinense.</title>
        <authorList>
            <person name="Zhu Y."/>
            <person name="Xu J."/>
            <person name="Sun C."/>
            <person name="Zhou S."/>
            <person name="Xu H."/>
            <person name="Nelson D.R."/>
            <person name="Qian J."/>
            <person name="Song J."/>
            <person name="Luo H."/>
            <person name="Xiang L."/>
            <person name="Li Y."/>
            <person name="Xu Z."/>
            <person name="Ji A."/>
            <person name="Wang L."/>
            <person name="Lu S."/>
            <person name="Hayward A."/>
            <person name="Sun W."/>
            <person name="Li X."/>
            <person name="Schwartz D.C."/>
            <person name="Wang Y."/>
            <person name="Chen S."/>
        </authorList>
    </citation>
    <scope>NUCLEOTIDE SEQUENCE [LARGE SCALE GENOMIC DNA]</scope>
    <source>
        <strain evidence="2 3">ZZ0214-1</strain>
    </source>
</reference>
<comment type="caution">
    <text evidence="2">The sequence shown here is derived from an EMBL/GenBank/DDBJ whole genome shotgun (WGS) entry which is preliminary data.</text>
</comment>
<dbReference type="Proteomes" id="UP000230002">
    <property type="component" value="Unassembled WGS sequence"/>
</dbReference>
<dbReference type="STRING" id="1077348.A0A2G8S5L5"/>
<feature type="transmembrane region" description="Helical" evidence="1">
    <location>
        <begin position="84"/>
        <end position="104"/>
    </location>
</feature>
<proteinExistence type="predicted"/>
<dbReference type="EMBL" id="AYKW01000023">
    <property type="protein sequence ID" value="PIL29045.1"/>
    <property type="molecule type" value="Genomic_DNA"/>
</dbReference>
<accession>A0A2G8S5L5</accession>
<organism evidence="2 3">
    <name type="scientific">Ganoderma sinense ZZ0214-1</name>
    <dbReference type="NCBI Taxonomy" id="1077348"/>
    <lineage>
        <taxon>Eukaryota</taxon>
        <taxon>Fungi</taxon>
        <taxon>Dikarya</taxon>
        <taxon>Basidiomycota</taxon>
        <taxon>Agaricomycotina</taxon>
        <taxon>Agaricomycetes</taxon>
        <taxon>Polyporales</taxon>
        <taxon>Polyporaceae</taxon>
        <taxon>Ganoderma</taxon>
    </lineage>
</organism>